<sequence>MHKLKELYPVLDNYTYLNTAAHGLVSTGLKAYKNDLLHRMTIEGSEVWSDPAGFMDNVRSTVAQFLDADEHLTALIPNFSIGFNTLLDGMDKSLKFLLVDGDYPSINWPVQARGFDCVYATLDHKVEDHIADACRKHRPDVLALSLVQYITGIKIDLDFIDELKVQYPDMIVIADGTQFTGAFEFSFRESKIDILAASCYKWLHAGDGNAYMIFKEDAIERIKPAHIGFNSVQGSKDRGSFIGHFEPGHQDLLAYGGLQHAIQFATDYGLRNIELQQAKLASHARQHLLDTGMINSQLAKRKTHSSIINIKGDVELMQRLRSNNILCSLRGEGIRVSFAHFNTIDDVSKLLRILSIQN</sequence>
<keyword evidence="3" id="KW-0032">Aminotransferase</keyword>
<dbReference type="Gene3D" id="3.40.640.10">
    <property type="entry name" value="Type I PLP-dependent aspartate aminotransferase-like (Major domain)"/>
    <property type="match status" value="1"/>
</dbReference>
<dbReference type="SUPFAM" id="SSF53383">
    <property type="entry name" value="PLP-dependent transferases"/>
    <property type="match status" value="1"/>
</dbReference>
<dbReference type="EMBL" id="CP034549">
    <property type="protein sequence ID" value="AZQ42928.1"/>
    <property type="molecule type" value="Genomic_DNA"/>
</dbReference>
<dbReference type="InterPro" id="IPR015421">
    <property type="entry name" value="PyrdxlP-dep_Trfase_major"/>
</dbReference>
<proteinExistence type="predicted"/>
<keyword evidence="4" id="KW-1185">Reference proteome</keyword>
<name>A0A3S9MUT1_9FLAO</name>
<protein>
    <submittedName>
        <fullName evidence="3">Aminotransferase class V-fold PLP-dependent enzyme</fullName>
    </submittedName>
</protein>
<dbReference type="AlphaFoldDB" id="A0A3S9MUT1"/>
<reference evidence="3 4" key="1">
    <citation type="submission" date="2018-12" db="EMBL/GenBank/DDBJ databases">
        <title>Complete genome of Nonlabens sp. MJ115.</title>
        <authorList>
            <person name="Choi H.S."/>
            <person name="Jung J."/>
        </authorList>
    </citation>
    <scope>NUCLEOTIDE SEQUENCE [LARGE SCALE GENOMIC DNA]</scope>
    <source>
        <strain evidence="3 4">MJ115</strain>
    </source>
</reference>
<dbReference type="InterPro" id="IPR000192">
    <property type="entry name" value="Aminotrans_V_dom"/>
</dbReference>
<accession>A0A3S9MUT1</accession>
<dbReference type="InterPro" id="IPR015424">
    <property type="entry name" value="PyrdxlP-dep_Trfase"/>
</dbReference>
<gene>
    <name evidence="3" type="ORF">EJ995_01265</name>
</gene>
<dbReference type="Gene3D" id="3.90.1150.10">
    <property type="entry name" value="Aspartate Aminotransferase, domain 1"/>
    <property type="match status" value="1"/>
</dbReference>
<organism evidence="3 4">
    <name type="scientific">Nonlabens ponticola</name>
    <dbReference type="NCBI Taxonomy" id="2496866"/>
    <lineage>
        <taxon>Bacteria</taxon>
        <taxon>Pseudomonadati</taxon>
        <taxon>Bacteroidota</taxon>
        <taxon>Flavobacteriia</taxon>
        <taxon>Flavobacteriales</taxon>
        <taxon>Flavobacteriaceae</taxon>
        <taxon>Nonlabens</taxon>
    </lineage>
</organism>
<dbReference type="Pfam" id="PF00266">
    <property type="entry name" value="Aminotran_5"/>
    <property type="match status" value="1"/>
</dbReference>
<keyword evidence="3" id="KW-0808">Transferase</keyword>
<dbReference type="KEGG" id="noj:EJ995_01265"/>
<feature type="domain" description="Aminotransferase class V" evidence="2">
    <location>
        <begin position="54"/>
        <end position="338"/>
    </location>
</feature>
<dbReference type="Proteomes" id="UP000279600">
    <property type="component" value="Chromosome"/>
</dbReference>
<evidence type="ECO:0000259" key="2">
    <source>
        <dbReference type="Pfam" id="PF00266"/>
    </source>
</evidence>
<dbReference type="PANTHER" id="PTHR43586">
    <property type="entry name" value="CYSTEINE DESULFURASE"/>
    <property type="match status" value="1"/>
</dbReference>
<dbReference type="OrthoDB" id="513408at2"/>
<keyword evidence="1" id="KW-0663">Pyridoxal phosphate</keyword>
<dbReference type="InterPro" id="IPR015422">
    <property type="entry name" value="PyrdxlP-dep_Trfase_small"/>
</dbReference>
<dbReference type="RefSeq" id="WP_126444841.1">
    <property type="nucleotide sequence ID" value="NZ_CP034549.1"/>
</dbReference>
<dbReference type="GO" id="GO:0008483">
    <property type="term" value="F:transaminase activity"/>
    <property type="evidence" value="ECO:0007669"/>
    <property type="project" value="UniProtKB-KW"/>
</dbReference>
<evidence type="ECO:0000256" key="1">
    <source>
        <dbReference type="ARBA" id="ARBA00022898"/>
    </source>
</evidence>
<dbReference type="PANTHER" id="PTHR43586:SF15">
    <property type="entry name" value="BLR3095 PROTEIN"/>
    <property type="match status" value="1"/>
</dbReference>
<evidence type="ECO:0000313" key="4">
    <source>
        <dbReference type="Proteomes" id="UP000279600"/>
    </source>
</evidence>
<evidence type="ECO:0000313" key="3">
    <source>
        <dbReference type="EMBL" id="AZQ42928.1"/>
    </source>
</evidence>